<dbReference type="Gene3D" id="2.60.40.10">
    <property type="entry name" value="Immunoglobulins"/>
    <property type="match status" value="3"/>
</dbReference>
<reference evidence="20" key="2">
    <citation type="submission" date="2020-09" db="EMBL/GenBank/DDBJ databases">
        <authorList>
            <person name="Sun Q."/>
            <person name="Kim S."/>
        </authorList>
    </citation>
    <scope>NUCLEOTIDE SEQUENCE</scope>
    <source>
        <strain evidence="20">KCTC 42731</strain>
    </source>
</reference>
<feature type="domain" description="Beta-mannosidase Ig-fold" evidence="17">
    <location>
        <begin position="766"/>
        <end position="820"/>
    </location>
</feature>
<feature type="domain" description="Beta-mannosidase-like galactose-binding" evidence="19">
    <location>
        <begin position="21"/>
        <end position="192"/>
    </location>
</feature>
<evidence type="ECO:0000256" key="11">
    <source>
        <dbReference type="ARBA" id="ARBA00023228"/>
    </source>
</evidence>
<evidence type="ECO:0000256" key="15">
    <source>
        <dbReference type="ARBA" id="ARBA00041614"/>
    </source>
</evidence>
<evidence type="ECO:0000256" key="7">
    <source>
        <dbReference type="ARBA" id="ARBA00022525"/>
    </source>
</evidence>
<evidence type="ECO:0000259" key="19">
    <source>
        <dbReference type="Pfam" id="PF22666"/>
    </source>
</evidence>
<evidence type="ECO:0000256" key="9">
    <source>
        <dbReference type="ARBA" id="ARBA00022801"/>
    </source>
</evidence>
<reference evidence="20" key="1">
    <citation type="journal article" date="2014" name="Int. J. Syst. Evol. Microbiol.">
        <title>Complete genome sequence of Corynebacterium casei LMG S-19264T (=DSM 44701T), isolated from a smear-ripened cheese.</title>
        <authorList>
            <consortium name="US DOE Joint Genome Institute (JGI-PGF)"/>
            <person name="Walter F."/>
            <person name="Albersmeier A."/>
            <person name="Kalinowski J."/>
            <person name="Ruckert C."/>
        </authorList>
    </citation>
    <scope>NUCLEOTIDE SEQUENCE</scope>
    <source>
        <strain evidence="20">KCTC 42731</strain>
    </source>
</reference>
<dbReference type="GO" id="GO:0005764">
    <property type="term" value="C:lysosome"/>
    <property type="evidence" value="ECO:0007669"/>
    <property type="project" value="UniProtKB-SubCell"/>
</dbReference>
<dbReference type="GO" id="GO:0006516">
    <property type="term" value="P:glycoprotein catabolic process"/>
    <property type="evidence" value="ECO:0007669"/>
    <property type="project" value="TreeGrafter"/>
</dbReference>
<dbReference type="Gene3D" id="3.20.20.80">
    <property type="entry name" value="Glycosidases"/>
    <property type="match status" value="1"/>
</dbReference>
<evidence type="ECO:0000259" key="17">
    <source>
        <dbReference type="Pfam" id="PF17753"/>
    </source>
</evidence>
<dbReference type="GO" id="GO:0005975">
    <property type="term" value="P:carbohydrate metabolic process"/>
    <property type="evidence" value="ECO:0007669"/>
    <property type="project" value="InterPro"/>
</dbReference>
<evidence type="ECO:0000256" key="4">
    <source>
        <dbReference type="ARBA" id="ARBA00004740"/>
    </source>
</evidence>
<evidence type="ECO:0000313" key="21">
    <source>
        <dbReference type="Proteomes" id="UP000623842"/>
    </source>
</evidence>
<organism evidence="20 21">
    <name type="scientific">Thalassotalea marina</name>
    <dbReference type="NCBI Taxonomy" id="1673741"/>
    <lineage>
        <taxon>Bacteria</taxon>
        <taxon>Pseudomonadati</taxon>
        <taxon>Pseudomonadota</taxon>
        <taxon>Gammaproteobacteria</taxon>
        <taxon>Alteromonadales</taxon>
        <taxon>Colwelliaceae</taxon>
        <taxon>Thalassotalea</taxon>
    </lineage>
</organism>
<dbReference type="SUPFAM" id="SSF49303">
    <property type="entry name" value="beta-Galactosidase/glucuronidase domain"/>
    <property type="match status" value="3"/>
</dbReference>
<dbReference type="SUPFAM" id="SSF49785">
    <property type="entry name" value="Galactose-binding domain-like"/>
    <property type="match status" value="1"/>
</dbReference>
<keyword evidence="9" id="KW-0378">Hydrolase</keyword>
<evidence type="ECO:0000256" key="2">
    <source>
        <dbReference type="ARBA" id="ARBA00004371"/>
    </source>
</evidence>
<feature type="domain" description="Mannosidase Ig/CBM-like" evidence="18">
    <location>
        <begin position="667"/>
        <end position="756"/>
    </location>
</feature>
<dbReference type="InterPro" id="IPR041625">
    <property type="entry name" value="Beta-mannosidase_Ig"/>
</dbReference>
<dbReference type="InterPro" id="IPR006102">
    <property type="entry name" value="Ig-like_GH2"/>
</dbReference>
<dbReference type="EC" id="3.2.1.25" evidence="6"/>
<dbReference type="GO" id="GO:0005576">
    <property type="term" value="C:extracellular region"/>
    <property type="evidence" value="ECO:0007669"/>
    <property type="project" value="UniProtKB-SubCell"/>
</dbReference>
<dbReference type="Pfam" id="PF17786">
    <property type="entry name" value="Mannosidase_ig"/>
    <property type="match status" value="1"/>
</dbReference>
<evidence type="ECO:0000256" key="8">
    <source>
        <dbReference type="ARBA" id="ARBA00022729"/>
    </source>
</evidence>
<keyword evidence="12" id="KW-0326">Glycosidase</keyword>
<dbReference type="AlphaFoldDB" id="A0A919BMU1"/>
<proteinExistence type="inferred from homology"/>
<keyword evidence="8" id="KW-0732">Signal</keyword>
<evidence type="ECO:0000256" key="6">
    <source>
        <dbReference type="ARBA" id="ARBA00012754"/>
    </source>
</evidence>
<keyword evidence="11" id="KW-0458">Lysosome</keyword>
<evidence type="ECO:0000313" key="20">
    <source>
        <dbReference type="EMBL" id="GHG01913.1"/>
    </source>
</evidence>
<dbReference type="Pfam" id="PF22666">
    <property type="entry name" value="Glyco_hydro_2_N2"/>
    <property type="match status" value="1"/>
</dbReference>
<accession>A0A919BMU1</accession>
<dbReference type="Pfam" id="PF00703">
    <property type="entry name" value="Glyco_hydro_2"/>
    <property type="match status" value="1"/>
</dbReference>
<dbReference type="InterPro" id="IPR054593">
    <property type="entry name" value="Beta-mannosidase-like_N2"/>
</dbReference>
<protein>
    <recommendedName>
        <fullName evidence="14">Beta-mannosidase B</fullName>
        <ecNumber evidence="6">3.2.1.25</ecNumber>
    </recommendedName>
    <alternativeName>
        <fullName evidence="15">Mannanase B</fullName>
    </alternativeName>
</protein>
<comment type="subcellular location">
    <subcellularLocation>
        <location evidence="2">Lysosome</location>
    </subcellularLocation>
    <subcellularLocation>
        <location evidence="3">Secreted</location>
    </subcellularLocation>
</comment>
<comment type="subunit">
    <text evidence="5">Homodimer.</text>
</comment>
<dbReference type="InterPro" id="IPR036156">
    <property type="entry name" value="Beta-gal/glucu_dom_sf"/>
</dbReference>
<evidence type="ECO:0000256" key="5">
    <source>
        <dbReference type="ARBA" id="ARBA00011738"/>
    </source>
</evidence>
<name>A0A919BMU1_9GAMM</name>
<evidence type="ECO:0000256" key="12">
    <source>
        <dbReference type="ARBA" id="ARBA00023295"/>
    </source>
</evidence>
<comment type="similarity">
    <text evidence="13">Belongs to the glycosyl hydrolase 2 family. Beta-mannosidase B subfamily.</text>
</comment>
<evidence type="ECO:0000259" key="16">
    <source>
        <dbReference type="Pfam" id="PF00703"/>
    </source>
</evidence>
<dbReference type="InterPro" id="IPR008979">
    <property type="entry name" value="Galactose-bd-like_sf"/>
</dbReference>
<evidence type="ECO:0000256" key="13">
    <source>
        <dbReference type="ARBA" id="ARBA00038429"/>
    </source>
</evidence>
<dbReference type="FunFam" id="3.20.20.80:FF:000050">
    <property type="entry name" value="Beta-mannosidase B"/>
    <property type="match status" value="1"/>
</dbReference>
<dbReference type="InterPro" id="IPR041447">
    <property type="entry name" value="Mannosidase_ig"/>
</dbReference>
<evidence type="ECO:0000256" key="14">
    <source>
        <dbReference type="ARBA" id="ARBA00041069"/>
    </source>
</evidence>
<dbReference type="Proteomes" id="UP000623842">
    <property type="component" value="Unassembled WGS sequence"/>
</dbReference>
<dbReference type="PANTHER" id="PTHR43730">
    <property type="entry name" value="BETA-MANNOSIDASE"/>
    <property type="match status" value="1"/>
</dbReference>
<dbReference type="GO" id="GO:0004567">
    <property type="term" value="F:beta-mannosidase activity"/>
    <property type="evidence" value="ECO:0007669"/>
    <property type="project" value="UniProtKB-EC"/>
</dbReference>
<sequence length="843" mass="97066">MFVSEEVSRQETKHVDLNGYWQFRKSGDDQWADATVPGCNFTDLLDIGVIDDPFYRKNENSLQWIEHCDWEYKKVFHVNHDDLNAAEVLLNFDGLDTYCDVYLNKTLIHQNENMFVGAKVRCLHALVLGENELLVKFRSPINEVMAKHKAKGFTYPAENDKSEERLSVYSRKAPYQYGWDWGPRFVTSGIWRDVSIDFLAQSHICDIYIQQVFLDDAKAQLVVNVTLNAIDRFSGQLVIVCDSIPELTIPVAVAMEAGEKTYAIPITIINPKRWWPAGLGDAHLYALNISLYQGLRCISHQERKVGLRTIEVINEKDDIGESFFVKINGYPTFMKGANYIPSDSFPSRVTSEKYKKVFEDAVAANMNMLRVWGGGIYEADEFYQLADEYGILIWQDFMFACSLYPADEAFLENVRAEVIYNVKRLRNHACLVLWCGNNETEMGIKFWNWPQTFNYSDEIYKQLKQEYELLFKSVLPALVEQLDPERFYFSSSPIGFWEIKADDNKGDNHYWGVWHGEQPFSEFKNRIPRFMSEFGFQSFPLLSSVCQYSEQRDLHIESDVMKLHQKHPRGNALISSYMESEYKKPKDFESFLYVSQVQQALGMKIAFEAHRSAMPFCMGSLYWQFNDCWPVASWSGIDYYGKWKAMHYQVKRSFEPVAVFIDERDQNIRLNLVSDNLATKSYQLQVTLASFRGEVLWSQQQIVELLGSSSRYVELSLNHVLKNADKSSVVLTASLFEIENTLPISTALHYFVPTKDLALESPTMNIRSEISDGLLVVSLKSDTLARQVYVEAPVAKENFSDNFFDLVANQEKVITLSIEQIPVSCRSTLLSGIKVVSMIDSHL</sequence>
<dbReference type="EMBL" id="BNCK01000008">
    <property type="protein sequence ID" value="GHG01913.1"/>
    <property type="molecule type" value="Genomic_DNA"/>
</dbReference>
<dbReference type="FunFam" id="2.60.120.260:FF:000060">
    <property type="entry name" value="Probable beta-mannosidase"/>
    <property type="match status" value="1"/>
</dbReference>
<keyword evidence="21" id="KW-1185">Reference proteome</keyword>
<dbReference type="Pfam" id="PF17753">
    <property type="entry name" value="Ig_mannosidase"/>
    <property type="match status" value="1"/>
</dbReference>
<feature type="domain" description="Glycoside hydrolase family 2 immunoglobulin-like beta-sandwich" evidence="16">
    <location>
        <begin position="203"/>
        <end position="308"/>
    </location>
</feature>
<comment type="catalytic activity">
    <reaction evidence="1">
        <text>Hydrolysis of terminal, non-reducing beta-D-mannose residues in beta-D-mannosides.</text>
        <dbReference type="EC" id="3.2.1.25"/>
    </reaction>
</comment>
<dbReference type="InterPro" id="IPR013783">
    <property type="entry name" value="Ig-like_fold"/>
</dbReference>
<evidence type="ECO:0000256" key="3">
    <source>
        <dbReference type="ARBA" id="ARBA00004613"/>
    </source>
</evidence>
<dbReference type="PANTHER" id="PTHR43730:SF1">
    <property type="entry name" value="BETA-MANNOSIDASE"/>
    <property type="match status" value="1"/>
</dbReference>
<keyword evidence="7" id="KW-0964">Secreted</keyword>
<dbReference type="SUPFAM" id="SSF51445">
    <property type="entry name" value="(Trans)glycosidases"/>
    <property type="match status" value="1"/>
</dbReference>
<evidence type="ECO:0000256" key="1">
    <source>
        <dbReference type="ARBA" id="ARBA00000829"/>
    </source>
</evidence>
<keyword evidence="10" id="KW-0325">Glycoprotein</keyword>
<evidence type="ECO:0000256" key="10">
    <source>
        <dbReference type="ARBA" id="ARBA00023180"/>
    </source>
</evidence>
<dbReference type="InterPro" id="IPR050887">
    <property type="entry name" value="Beta-mannosidase_GH2"/>
</dbReference>
<comment type="caution">
    <text evidence="20">The sequence shown here is derived from an EMBL/GenBank/DDBJ whole genome shotgun (WGS) entry which is preliminary data.</text>
</comment>
<comment type="pathway">
    <text evidence="4">Glycan metabolism; N-glycan degradation.</text>
</comment>
<dbReference type="Gene3D" id="2.60.120.260">
    <property type="entry name" value="Galactose-binding domain-like"/>
    <property type="match status" value="1"/>
</dbReference>
<gene>
    <name evidence="20" type="ORF">GCM10017161_33400</name>
</gene>
<evidence type="ECO:0000259" key="18">
    <source>
        <dbReference type="Pfam" id="PF17786"/>
    </source>
</evidence>
<dbReference type="RefSeq" id="WP_189772961.1">
    <property type="nucleotide sequence ID" value="NZ_BNCK01000008.1"/>
</dbReference>
<dbReference type="InterPro" id="IPR017853">
    <property type="entry name" value="GH"/>
</dbReference>